<dbReference type="HAMAP" id="MF_00308">
    <property type="entry name" value="PfdA"/>
    <property type="match status" value="1"/>
</dbReference>
<dbReference type="Gene3D" id="1.10.287.370">
    <property type="match status" value="1"/>
</dbReference>
<evidence type="ECO:0000256" key="1">
    <source>
        <dbReference type="ARBA" id="ARBA00010048"/>
    </source>
</evidence>
<keyword evidence="3" id="KW-0175">Coiled coil</keyword>
<dbReference type="Proteomes" id="UP000094065">
    <property type="component" value="Unassembled WGS sequence"/>
</dbReference>
<dbReference type="PANTHER" id="PTHR12674:SF2">
    <property type="entry name" value="PREFOLDIN SUBUNIT 5"/>
    <property type="match status" value="1"/>
</dbReference>
<dbReference type="GO" id="GO:1990114">
    <property type="term" value="P:RNA polymerase II core complex assembly"/>
    <property type="evidence" value="ECO:0007669"/>
    <property type="project" value="TreeGrafter"/>
</dbReference>
<protein>
    <submittedName>
        <fullName evidence="4">Prefoldin, alpha subunit</fullName>
    </submittedName>
</protein>
<comment type="similarity">
    <text evidence="1">Belongs to the prefoldin subunit alpha family.</text>
</comment>
<reference evidence="4 5" key="1">
    <citation type="submission" date="2016-06" db="EMBL/GenBank/DDBJ databases">
        <title>Evolution of pathogenesis and genome organization in the Tremellales.</title>
        <authorList>
            <person name="Cuomo C."/>
            <person name="Litvintseva A."/>
            <person name="Heitman J."/>
            <person name="Chen Y."/>
            <person name="Sun S."/>
            <person name="Springer D."/>
            <person name="Dromer F."/>
            <person name="Young S."/>
            <person name="Zeng Q."/>
            <person name="Chapman S."/>
            <person name="Gujja S."/>
            <person name="Saif S."/>
            <person name="Birren B."/>
        </authorList>
    </citation>
    <scope>NUCLEOTIDE SEQUENCE [LARGE SCALE GENOMIC DNA]</scope>
    <source>
        <strain evidence="4 5">CBS 6039</strain>
    </source>
</reference>
<keyword evidence="5" id="KW-1185">Reference proteome</keyword>
<dbReference type="GO" id="GO:0005737">
    <property type="term" value="C:cytoplasm"/>
    <property type="evidence" value="ECO:0007669"/>
    <property type="project" value="TreeGrafter"/>
</dbReference>
<dbReference type="InterPro" id="IPR009053">
    <property type="entry name" value="Prefoldin"/>
</dbReference>
<evidence type="ECO:0000256" key="3">
    <source>
        <dbReference type="SAM" id="Coils"/>
    </source>
</evidence>
<organism evidence="4 5">
    <name type="scientific">Cryptococcus amylolentus CBS 6039</name>
    <dbReference type="NCBI Taxonomy" id="1295533"/>
    <lineage>
        <taxon>Eukaryota</taxon>
        <taxon>Fungi</taxon>
        <taxon>Dikarya</taxon>
        <taxon>Basidiomycota</taxon>
        <taxon>Agaricomycotina</taxon>
        <taxon>Tremellomycetes</taxon>
        <taxon>Tremellales</taxon>
        <taxon>Cryptococcaceae</taxon>
        <taxon>Cryptococcus</taxon>
    </lineage>
</organism>
<dbReference type="GO" id="GO:1990115">
    <property type="term" value="P:RNA polymerase III assembly"/>
    <property type="evidence" value="ECO:0007669"/>
    <property type="project" value="TreeGrafter"/>
</dbReference>
<evidence type="ECO:0000313" key="5">
    <source>
        <dbReference type="Proteomes" id="UP000094065"/>
    </source>
</evidence>
<dbReference type="SUPFAM" id="SSF46579">
    <property type="entry name" value="Prefoldin"/>
    <property type="match status" value="1"/>
</dbReference>
<comment type="caution">
    <text evidence="4">The sequence shown here is derived from an EMBL/GenBank/DDBJ whole genome shotgun (WGS) entry which is preliminary data.</text>
</comment>
<dbReference type="CDD" id="cd23157">
    <property type="entry name" value="Prefoldin_5"/>
    <property type="match status" value="1"/>
</dbReference>
<dbReference type="GO" id="GO:1990113">
    <property type="term" value="P:RNA polymerase I assembly"/>
    <property type="evidence" value="ECO:0007669"/>
    <property type="project" value="TreeGrafter"/>
</dbReference>
<dbReference type="FunFam" id="1.10.287.370:FF:000004">
    <property type="entry name" value="Probable prefoldin subunit 5"/>
    <property type="match status" value="1"/>
</dbReference>
<dbReference type="RefSeq" id="XP_018991436.1">
    <property type="nucleotide sequence ID" value="XM_019140285.1"/>
</dbReference>
<dbReference type="NCBIfam" id="TIGR00293">
    <property type="entry name" value="prefoldin subunit alpha"/>
    <property type="match status" value="1"/>
</dbReference>
<proteinExistence type="inferred from homology"/>
<dbReference type="InterPro" id="IPR011599">
    <property type="entry name" value="PFD_alpha_archaea"/>
</dbReference>
<dbReference type="EMBL" id="AWGJ01000009">
    <property type="protein sequence ID" value="ODN75905.1"/>
    <property type="molecule type" value="Genomic_DNA"/>
</dbReference>
<feature type="coiled-coil region" evidence="3">
    <location>
        <begin position="108"/>
        <end position="135"/>
    </location>
</feature>
<dbReference type="GO" id="GO:0016272">
    <property type="term" value="C:prefoldin complex"/>
    <property type="evidence" value="ECO:0007669"/>
    <property type="project" value="InterPro"/>
</dbReference>
<dbReference type="InterPro" id="IPR004127">
    <property type="entry name" value="Prefoldin_subunit_alpha"/>
</dbReference>
<name>A0A1E3HIE3_9TREE</name>
<dbReference type="PANTHER" id="PTHR12674">
    <property type="entry name" value="PREFOLDIN SUBUNIT 5"/>
    <property type="match status" value="1"/>
</dbReference>
<evidence type="ECO:0000313" key="4">
    <source>
        <dbReference type="EMBL" id="ODN75905.1"/>
    </source>
</evidence>
<accession>A0A1E3HIE3</accession>
<gene>
    <name evidence="4" type="ORF">L202_05891</name>
</gene>
<dbReference type="Pfam" id="PF02996">
    <property type="entry name" value="Prefoldin"/>
    <property type="match status" value="1"/>
</dbReference>
<keyword evidence="2" id="KW-0143">Chaperone</keyword>
<dbReference type="AlphaFoldDB" id="A0A1E3HIE3"/>
<evidence type="ECO:0000256" key="2">
    <source>
        <dbReference type="ARBA" id="ARBA00023186"/>
    </source>
</evidence>
<dbReference type="STRING" id="1295533.A0A1E3HIE3"/>
<sequence length="154" mass="17290">MAEQQVQLTDLNPLQLQEVKKQLDQELEHLTQSYSSLKSAQVKFNSCIESVKELKPDSKGKEVLIPLTSSLYVPGKLTDVETVVVDVGTGYYVKKNKSEASTHYADKAKFVQSNLETLQQTIERKQDNAQSVQHVLQAKMQQVQQQQAAEAAKK</sequence>
<dbReference type="OrthoDB" id="10267474at2759"/>
<dbReference type="GO" id="GO:0051082">
    <property type="term" value="F:unfolded protein binding"/>
    <property type="evidence" value="ECO:0007669"/>
    <property type="project" value="InterPro"/>
</dbReference>
<dbReference type="GO" id="GO:0006457">
    <property type="term" value="P:protein folding"/>
    <property type="evidence" value="ECO:0007669"/>
    <property type="project" value="InterPro"/>
</dbReference>
<dbReference type="GeneID" id="30157200"/>